<dbReference type="EMBL" id="JABSTV010001253">
    <property type="protein sequence ID" value="KAH7943318.1"/>
    <property type="molecule type" value="Genomic_DNA"/>
</dbReference>
<dbReference type="Proteomes" id="UP000821837">
    <property type="component" value="Unassembled WGS sequence"/>
</dbReference>
<sequence>MPTSPSHLMEATRLLDAGCLGRLGRPLPGLYAPFGTSMAPYNIAAYPPHHVPYSIDGILHGSHGAAPSPHGGPLGLVMASSPGHAALVGSRAAVLSHRIAAAQYRHQEQQQQQHHQAATRVSSHRSKWYPPEGT</sequence>
<keyword evidence="3" id="KW-1185">Reference proteome</keyword>
<organism evidence="2 3">
    <name type="scientific">Rhipicephalus sanguineus</name>
    <name type="common">Brown dog tick</name>
    <name type="synonym">Ixodes sanguineus</name>
    <dbReference type="NCBI Taxonomy" id="34632"/>
    <lineage>
        <taxon>Eukaryota</taxon>
        <taxon>Metazoa</taxon>
        <taxon>Ecdysozoa</taxon>
        <taxon>Arthropoda</taxon>
        <taxon>Chelicerata</taxon>
        <taxon>Arachnida</taxon>
        <taxon>Acari</taxon>
        <taxon>Parasitiformes</taxon>
        <taxon>Ixodida</taxon>
        <taxon>Ixodoidea</taxon>
        <taxon>Ixodidae</taxon>
        <taxon>Rhipicephalinae</taxon>
        <taxon>Rhipicephalus</taxon>
        <taxon>Rhipicephalus</taxon>
    </lineage>
</organism>
<protein>
    <submittedName>
        <fullName evidence="2">Uncharacterized protein</fullName>
    </submittedName>
</protein>
<feature type="compositionally biased region" description="Low complexity" evidence="1">
    <location>
        <begin position="104"/>
        <end position="118"/>
    </location>
</feature>
<gene>
    <name evidence="2" type="ORF">HPB52_006899</name>
</gene>
<evidence type="ECO:0000256" key="1">
    <source>
        <dbReference type="SAM" id="MobiDB-lite"/>
    </source>
</evidence>
<accession>A0A9D4PIR8</accession>
<proteinExistence type="predicted"/>
<name>A0A9D4PIR8_RHISA</name>
<dbReference type="AlphaFoldDB" id="A0A9D4PIR8"/>
<feature type="region of interest" description="Disordered" evidence="1">
    <location>
        <begin position="104"/>
        <end position="134"/>
    </location>
</feature>
<reference evidence="2" key="2">
    <citation type="submission" date="2021-09" db="EMBL/GenBank/DDBJ databases">
        <authorList>
            <person name="Jia N."/>
            <person name="Wang J."/>
            <person name="Shi W."/>
            <person name="Du L."/>
            <person name="Sun Y."/>
            <person name="Zhan W."/>
            <person name="Jiang J."/>
            <person name="Wang Q."/>
            <person name="Zhang B."/>
            <person name="Ji P."/>
            <person name="Sakyi L.B."/>
            <person name="Cui X."/>
            <person name="Yuan T."/>
            <person name="Jiang B."/>
            <person name="Yang W."/>
            <person name="Lam T.T.-Y."/>
            <person name="Chang Q."/>
            <person name="Ding S."/>
            <person name="Wang X."/>
            <person name="Zhu J."/>
            <person name="Ruan X."/>
            <person name="Zhao L."/>
            <person name="Wei J."/>
            <person name="Que T."/>
            <person name="Du C."/>
            <person name="Cheng J."/>
            <person name="Dai P."/>
            <person name="Han X."/>
            <person name="Huang E."/>
            <person name="Gao Y."/>
            <person name="Liu J."/>
            <person name="Shao H."/>
            <person name="Ye R."/>
            <person name="Li L."/>
            <person name="Wei W."/>
            <person name="Wang X."/>
            <person name="Wang C."/>
            <person name="Huo Q."/>
            <person name="Li W."/>
            <person name="Guo W."/>
            <person name="Chen H."/>
            <person name="Chen S."/>
            <person name="Zhou L."/>
            <person name="Zhou L."/>
            <person name="Ni X."/>
            <person name="Tian J."/>
            <person name="Zhou Y."/>
            <person name="Sheng Y."/>
            <person name="Liu T."/>
            <person name="Pan Y."/>
            <person name="Xia L."/>
            <person name="Li J."/>
            <person name="Zhao F."/>
            <person name="Cao W."/>
        </authorList>
    </citation>
    <scope>NUCLEOTIDE SEQUENCE</scope>
    <source>
        <strain evidence="2">Rsan-2018</strain>
        <tissue evidence="2">Larvae</tissue>
    </source>
</reference>
<evidence type="ECO:0000313" key="2">
    <source>
        <dbReference type="EMBL" id="KAH7943318.1"/>
    </source>
</evidence>
<evidence type="ECO:0000313" key="3">
    <source>
        <dbReference type="Proteomes" id="UP000821837"/>
    </source>
</evidence>
<dbReference type="VEuPathDB" id="VectorBase:RSAN_041441"/>
<comment type="caution">
    <text evidence="2">The sequence shown here is derived from an EMBL/GenBank/DDBJ whole genome shotgun (WGS) entry which is preliminary data.</text>
</comment>
<reference evidence="2" key="1">
    <citation type="journal article" date="2020" name="Cell">
        <title>Large-Scale Comparative Analyses of Tick Genomes Elucidate Their Genetic Diversity and Vector Capacities.</title>
        <authorList>
            <consortium name="Tick Genome and Microbiome Consortium (TIGMIC)"/>
            <person name="Jia N."/>
            <person name="Wang J."/>
            <person name="Shi W."/>
            <person name="Du L."/>
            <person name="Sun Y."/>
            <person name="Zhan W."/>
            <person name="Jiang J.F."/>
            <person name="Wang Q."/>
            <person name="Zhang B."/>
            <person name="Ji P."/>
            <person name="Bell-Sakyi L."/>
            <person name="Cui X.M."/>
            <person name="Yuan T.T."/>
            <person name="Jiang B.G."/>
            <person name="Yang W.F."/>
            <person name="Lam T.T."/>
            <person name="Chang Q.C."/>
            <person name="Ding S.J."/>
            <person name="Wang X.J."/>
            <person name="Zhu J.G."/>
            <person name="Ruan X.D."/>
            <person name="Zhao L."/>
            <person name="Wei J.T."/>
            <person name="Ye R.Z."/>
            <person name="Que T.C."/>
            <person name="Du C.H."/>
            <person name="Zhou Y.H."/>
            <person name="Cheng J.X."/>
            <person name="Dai P.F."/>
            <person name="Guo W.B."/>
            <person name="Han X.H."/>
            <person name="Huang E.J."/>
            <person name="Li L.F."/>
            <person name="Wei W."/>
            <person name="Gao Y.C."/>
            <person name="Liu J.Z."/>
            <person name="Shao H.Z."/>
            <person name="Wang X."/>
            <person name="Wang C.C."/>
            <person name="Yang T.C."/>
            <person name="Huo Q.B."/>
            <person name="Li W."/>
            <person name="Chen H.Y."/>
            <person name="Chen S.E."/>
            <person name="Zhou L.G."/>
            <person name="Ni X.B."/>
            <person name="Tian J.H."/>
            <person name="Sheng Y."/>
            <person name="Liu T."/>
            <person name="Pan Y.S."/>
            <person name="Xia L.Y."/>
            <person name="Li J."/>
            <person name="Zhao F."/>
            <person name="Cao W.C."/>
        </authorList>
    </citation>
    <scope>NUCLEOTIDE SEQUENCE</scope>
    <source>
        <strain evidence="2">Rsan-2018</strain>
    </source>
</reference>